<dbReference type="FunFam" id="3.10.200.10:FF:000003">
    <property type="entry name" value="Carbonic anhydrase 12"/>
    <property type="match status" value="1"/>
</dbReference>
<protein>
    <recommendedName>
        <fullName evidence="3 9">Carbonic anhydrase</fullName>
        <ecNumber evidence="3 9">4.2.1.1</ecNumber>
    </recommendedName>
</protein>
<proteinExistence type="inferred from homology"/>
<evidence type="ECO:0000313" key="11">
    <source>
        <dbReference type="Proteomes" id="UP000515154"/>
    </source>
</evidence>
<dbReference type="GO" id="GO:0004089">
    <property type="term" value="F:carbonate dehydratase activity"/>
    <property type="evidence" value="ECO:0007669"/>
    <property type="project" value="UniProtKB-UniRule"/>
</dbReference>
<dbReference type="KEGG" id="osn:115214942"/>
<dbReference type="GO" id="GO:0005886">
    <property type="term" value="C:plasma membrane"/>
    <property type="evidence" value="ECO:0007669"/>
    <property type="project" value="TreeGrafter"/>
</dbReference>
<comment type="catalytic activity">
    <reaction evidence="8 9">
        <text>hydrogencarbonate + H(+) = CO2 + H2O</text>
        <dbReference type="Rhea" id="RHEA:10748"/>
        <dbReference type="ChEBI" id="CHEBI:15377"/>
        <dbReference type="ChEBI" id="CHEBI:15378"/>
        <dbReference type="ChEBI" id="CHEBI:16526"/>
        <dbReference type="ChEBI" id="CHEBI:17544"/>
        <dbReference type="EC" id="4.2.1.1"/>
    </reaction>
</comment>
<keyword evidence="5 9" id="KW-0862">Zinc</keyword>
<keyword evidence="9" id="KW-0732">Signal</keyword>
<dbReference type="Proteomes" id="UP000515154">
    <property type="component" value="Linkage group LG1"/>
</dbReference>
<evidence type="ECO:0000256" key="3">
    <source>
        <dbReference type="ARBA" id="ARBA00012925"/>
    </source>
</evidence>
<feature type="signal peptide" evidence="9">
    <location>
        <begin position="1"/>
        <end position="20"/>
    </location>
</feature>
<evidence type="ECO:0000256" key="6">
    <source>
        <dbReference type="ARBA" id="ARBA00023180"/>
    </source>
</evidence>
<evidence type="ECO:0000313" key="13">
    <source>
        <dbReference type="RefSeq" id="XP_029639899.1"/>
    </source>
</evidence>
<comment type="similarity">
    <text evidence="2 9">Belongs to the alpha-carbonic anhydrase family.</text>
</comment>
<dbReference type="PANTHER" id="PTHR18952">
    <property type="entry name" value="CARBONIC ANHYDRASE"/>
    <property type="match status" value="1"/>
</dbReference>
<evidence type="ECO:0000256" key="5">
    <source>
        <dbReference type="ARBA" id="ARBA00022833"/>
    </source>
</evidence>
<dbReference type="SUPFAM" id="SSF51069">
    <property type="entry name" value="Carbonic anhydrase"/>
    <property type="match status" value="1"/>
</dbReference>
<evidence type="ECO:0000256" key="7">
    <source>
        <dbReference type="ARBA" id="ARBA00023239"/>
    </source>
</evidence>
<dbReference type="InterPro" id="IPR036398">
    <property type="entry name" value="CA_dom_sf"/>
</dbReference>
<dbReference type="InterPro" id="IPR001148">
    <property type="entry name" value="CA_dom"/>
</dbReference>
<evidence type="ECO:0000256" key="2">
    <source>
        <dbReference type="ARBA" id="ARBA00010718"/>
    </source>
</evidence>
<dbReference type="SMART" id="SM01057">
    <property type="entry name" value="Carb_anhydrase"/>
    <property type="match status" value="1"/>
</dbReference>
<organism evidence="11 12">
    <name type="scientific">Octopus sinensis</name>
    <name type="common">East Asian common octopus</name>
    <dbReference type="NCBI Taxonomy" id="2607531"/>
    <lineage>
        <taxon>Eukaryota</taxon>
        <taxon>Metazoa</taxon>
        <taxon>Spiralia</taxon>
        <taxon>Lophotrochozoa</taxon>
        <taxon>Mollusca</taxon>
        <taxon>Cephalopoda</taxon>
        <taxon>Coleoidea</taxon>
        <taxon>Octopodiformes</taxon>
        <taxon>Octopoda</taxon>
        <taxon>Incirrata</taxon>
        <taxon>Octopodidae</taxon>
        <taxon>Octopus</taxon>
    </lineage>
</organism>
<dbReference type="EC" id="4.2.1.1" evidence="3 9"/>
<keyword evidence="4 9" id="KW-0479">Metal-binding</keyword>
<dbReference type="RefSeq" id="XP_029639899.1">
    <property type="nucleotide sequence ID" value="XM_029784039.2"/>
</dbReference>
<keyword evidence="7 9" id="KW-0456">Lyase</keyword>
<dbReference type="PROSITE" id="PS51144">
    <property type="entry name" value="ALPHA_CA_2"/>
    <property type="match status" value="1"/>
</dbReference>
<dbReference type="Pfam" id="PF00194">
    <property type="entry name" value="Carb_anhydrase"/>
    <property type="match status" value="1"/>
</dbReference>
<reference evidence="12 13" key="1">
    <citation type="submission" date="2025-08" db="UniProtKB">
        <authorList>
            <consortium name="RefSeq"/>
        </authorList>
    </citation>
    <scope>IDENTIFICATION</scope>
</reference>
<dbReference type="CDD" id="cd00326">
    <property type="entry name" value="alpha_CA"/>
    <property type="match status" value="1"/>
</dbReference>
<dbReference type="InterPro" id="IPR023561">
    <property type="entry name" value="Carbonic_anhydrase_a-class"/>
</dbReference>
<keyword evidence="11" id="KW-1185">Reference proteome</keyword>
<dbReference type="AlphaFoldDB" id="A0A6P7SNP5"/>
<evidence type="ECO:0000256" key="9">
    <source>
        <dbReference type="RuleBase" id="RU367011"/>
    </source>
</evidence>
<evidence type="ECO:0000256" key="1">
    <source>
        <dbReference type="ARBA" id="ARBA00002904"/>
    </source>
</evidence>
<dbReference type="RefSeq" id="XP_029639890.1">
    <property type="nucleotide sequence ID" value="XM_029784030.2"/>
</dbReference>
<evidence type="ECO:0000259" key="10">
    <source>
        <dbReference type="PROSITE" id="PS51144"/>
    </source>
</evidence>
<dbReference type="PROSITE" id="PS00162">
    <property type="entry name" value="ALPHA_CA_1"/>
    <property type="match status" value="1"/>
</dbReference>
<dbReference type="InterPro" id="IPR018338">
    <property type="entry name" value="Carbonic_anhydrase_a-class_CS"/>
</dbReference>
<comment type="cofactor">
    <cofactor evidence="9">
        <name>Zn(2+)</name>
        <dbReference type="ChEBI" id="CHEBI:29105"/>
    </cofactor>
</comment>
<accession>A0A6P7SNP5</accession>
<dbReference type="PANTHER" id="PTHR18952:SF265">
    <property type="entry name" value="CARBONIC ANHYDRASE"/>
    <property type="match status" value="1"/>
</dbReference>
<feature type="chain" id="PRO_5044948206" description="Carbonic anhydrase" evidence="9">
    <location>
        <begin position="21"/>
        <end position="297"/>
    </location>
</feature>
<evidence type="ECO:0000256" key="4">
    <source>
        <dbReference type="ARBA" id="ARBA00022723"/>
    </source>
</evidence>
<gene>
    <name evidence="12 13" type="primary">LOC115214942</name>
</gene>
<dbReference type="GO" id="GO:0008270">
    <property type="term" value="F:zinc ion binding"/>
    <property type="evidence" value="ECO:0007669"/>
    <property type="project" value="UniProtKB-UniRule"/>
</dbReference>
<comment type="function">
    <text evidence="1 9">Reversible hydration of carbon dioxide.</text>
</comment>
<dbReference type="Gene3D" id="3.10.200.10">
    <property type="entry name" value="Alpha carbonic anhydrase"/>
    <property type="match status" value="1"/>
</dbReference>
<sequence length="297" mass="32630">MTSTTYITLICLAFVGAATAGSDWSYKDMSKWKDSNMNCVKNSQSPINIEISKAELKELGDFNFSKYTKLSNAKLSNNGHTVQLEVKGLTLSGGNLTGTYDTLQLHFHWSANVTTKGSEHTVDMKSYPLEMHIVHVNPKYHNVSVALTKPDGLAVLGFFFKIGDENPQLKTIIPYVGNVTSSGKNIKSFDLKGLISEATKSDKYFRYSGSLTTPPCSEAVIWTVYEMPLKISQKQLNVLWSAEDGHGKRMTNYRPVQPLNGRKVFKNIPGSGSGSGSGMTKAFSVLVVFSVVLSYLS</sequence>
<evidence type="ECO:0000256" key="8">
    <source>
        <dbReference type="ARBA" id="ARBA00048348"/>
    </source>
</evidence>
<feature type="domain" description="Alpha-carbonic anhydrase" evidence="10">
    <location>
        <begin position="22"/>
        <end position="268"/>
    </location>
</feature>
<evidence type="ECO:0000313" key="12">
    <source>
        <dbReference type="RefSeq" id="XP_029639890.1"/>
    </source>
</evidence>
<keyword evidence="6" id="KW-0325">Glycoprotein</keyword>
<name>A0A6P7SNP5_9MOLL</name>